<gene>
    <name evidence="2" type="ORF">I6H47_04550</name>
</gene>
<keyword evidence="1" id="KW-0472">Membrane</keyword>
<protein>
    <submittedName>
        <fullName evidence="2">Uncharacterized protein</fullName>
    </submittedName>
</protein>
<proteinExistence type="predicted"/>
<keyword evidence="1" id="KW-0812">Transmembrane</keyword>
<evidence type="ECO:0000313" key="2">
    <source>
        <dbReference type="EMBL" id="QQB15228.1"/>
    </source>
</evidence>
<feature type="transmembrane region" description="Helical" evidence="1">
    <location>
        <begin position="21"/>
        <end position="44"/>
    </location>
</feature>
<feature type="transmembrane region" description="Helical" evidence="1">
    <location>
        <begin position="108"/>
        <end position="133"/>
    </location>
</feature>
<name>A0A7T4A0T6_9MICO</name>
<evidence type="ECO:0000256" key="1">
    <source>
        <dbReference type="SAM" id="Phobius"/>
    </source>
</evidence>
<feature type="transmembrane region" description="Helical" evidence="1">
    <location>
        <begin position="153"/>
        <end position="174"/>
    </location>
</feature>
<dbReference type="Proteomes" id="UP000595374">
    <property type="component" value="Chromosome"/>
</dbReference>
<dbReference type="AlphaFoldDB" id="A0A7T4A0T6"/>
<accession>A0A7T4A0T6</accession>
<dbReference type="RefSeq" id="WP_198500250.1">
    <property type="nucleotide sequence ID" value="NZ_CP065989.1"/>
</dbReference>
<sequence>MRRKRDVRQTGPENRRRLPRLTLLQWGFLLPGLGFVVAVILGAVQSLLSFVELSDARSRGVDVVCADLASMGQVKEMEIVSRGVWGYACEATFSDGGFGVTEFSNLSILTFFAIAIAVISTVALFGVFCAVAVKALVTWGAPRSAGRMARWGVGLLMVACVIGPFGILTQYAAWYRASNSGDGSPVCPSSFQGEEILGFGIDSNYLLPYLKCHGDTVTGVEFTTTHFGFPFAVFVTCMTMIVVGLALVITARVRAARNGAVSPEESRDEPVVH</sequence>
<organism evidence="2 3">
    <name type="scientific">Brevibacterium casei</name>
    <dbReference type="NCBI Taxonomy" id="33889"/>
    <lineage>
        <taxon>Bacteria</taxon>
        <taxon>Bacillati</taxon>
        <taxon>Actinomycetota</taxon>
        <taxon>Actinomycetes</taxon>
        <taxon>Micrococcales</taxon>
        <taxon>Brevibacteriaceae</taxon>
        <taxon>Brevibacterium</taxon>
    </lineage>
</organism>
<reference evidence="2 3" key="1">
    <citation type="submission" date="2020-12" db="EMBL/GenBank/DDBJ databases">
        <title>FDA dAtabase for Regulatory Grade micrObial Sequences (FDA-ARGOS): Supporting development and validation of Infectious Disease Dx tests.</title>
        <authorList>
            <person name="Sproer C."/>
            <person name="Gronow S."/>
            <person name="Severitt S."/>
            <person name="Schroder I."/>
            <person name="Tallon L."/>
            <person name="Sadzewicz L."/>
            <person name="Zhao X."/>
            <person name="Boylan J."/>
            <person name="Ott S."/>
            <person name="Bowen H."/>
            <person name="Vavikolanu K."/>
            <person name="Mehta A."/>
            <person name="Aluvathingal J."/>
            <person name="Nadendla S."/>
            <person name="Lowell S."/>
            <person name="Myers T."/>
            <person name="Yan Y."/>
            <person name="Sichtig H."/>
        </authorList>
    </citation>
    <scope>NUCLEOTIDE SEQUENCE [LARGE SCALE GENOMIC DNA]</scope>
    <source>
        <strain evidence="2 3">FDAARGOS_990</strain>
    </source>
</reference>
<feature type="transmembrane region" description="Helical" evidence="1">
    <location>
        <begin position="227"/>
        <end position="249"/>
    </location>
</feature>
<keyword evidence="1" id="KW-1133">Transmembrane helix</keyword>
<evidence type="ECO:0000313" key="3">
    <source>
        <dbReference type="Proteomes" id="UP000595374"/>
    </source>
</evidence>
<dbReference type="EMBL" id="CP065989">
    <property type="protein sequence ID" value="QQB15228.1"/>
    <property type="molecule type" value="Genomic_DNA"/>
</dbReference>